<dbReference type="InterPro" id="IPR019954">
    <property type="entry name" value="Ubiquitin_CS"/>
</dbReference>
<dbReference type="Pfam" id="PF00240">
    <property type="entry name" value="ubiquitin"/>
    <property type="match status" value="1"/>
</dbReference>
<dbReference type="InterPro" id="IPR000626">
    <property type="entry name" value="Ubiquitin-like_dom"/>
</dbReference>
<organism evidence="4 5">
    <name type="scientific">Chlamydomonas schloesseri</name>
    <dbReference type="NCBI Taxonomy" id="2026947"/>
    <lineage>
        <taxon>Eukaryota</taxon>
        <taxon>Viridiplantae</taxon>
        <taxon>Chlorophyta</taxon>
        <taxon>core chlorophytes</taxon>
        <taxon>Chlorophyceae</taxon>
        <taxon>CS clade</taxon>
        <taxon>Chlamydomonadales</taxon>
        <taxon>Chlamydomonadaceae</taxon>
        <taxon>Chlamydomonas</taxon>
    </lineage>
</organism>
<dbReference type="GO" id="GO:0003729">
    <property type="term" value="F:mRNA binding"/>
    <property type="evidence" value="ECO:0007669"/>
    <property type="project" value="UniProtKB-ARBA"/>
</dbReference>
<evidence type="ECO:0000256" key="1">
    <source>
        <dbReference type="ARBA" id="ARBA00022499"/>
    </source>
</evidence>
<feature type="region of interest" description="Disordered" evidence="2">
    <location>
        <begin position="330"/>
        <end position="440"/>
    </location>
</feature>
<dbReference type="PRINTS" id="PR00348">
    <property type="entry name" value="UBIQUITIN"/>
</dbReference>
<dbReference type="SUPFAM" id="SSF54236">
    <property type="entry name" value="Ubiquitin-like"/>
    <property type="match status" value="1"/>
</dbReference>
<dbReference type="InterPro" id="IPR029071">
    <property type="entry name" value="Ubiquitin-like_domsf"/>
</dbReference>
<feature type="compositionally biased region" description="Low complexity" evidence="2">
    <location>
        <begin position="338"/>
        <end position="348"/>
    </location>
</feature>
<accession>A0A835W8J8</accession>
<protein>
    <recommendedName>
        <fullName evidence="3">Ubiquitin-like domain-containing protein</fullName>
    </recommendedName>
</protein>
<dbReference type="AlphaFoldDB" id="A0A835W8J8"/>
<dbReference type="Gene3D" id="3.10.20.90">
    <property type="entry name" value="Phosphatidylinositol 3-kinase Catalytic Subunit, Chain A, domain 1"/>
    <property type="match status" value="1"/>
</dbReference>
<dbReference type="OrthoDB" id="428577at2759"/>
<dbReference type="PANTHER" id="PTHR10666">
    <property type="entry name" value="UBIQUITIN"/>
    <property type="match status" value="1"/>
</dbReference>
<feature type="compositionally biased region" description="Low complexity" evidence="2">
    <location>
        <begin position="86"/>
        <end position="103"/>
    </location>
</feature>
<dbReference type="Proteomes" id="UP000613740">
    <property type="component" value="Unassembled WGS sequence"/>
</dbReference>
<dbReference type="EMBL" id="JAEHOD010000039">
    <property type="protein sequence ID" value="KAG2439826.1"/>
    <property type="molecule type" value="Genomic_DNA"/>
</dbReference>
<feature type="domain" description="Ubiquitin-like" evidence="3">
    <location>
        <begin position="187"/>
        <end position="263"/>
    </location>
</feature>
<dbReference type="PROSITE" id="PS50053">
    <property type="entry name" value="UBIQUITIN_2"/>
    <property type="match status" value="1"/>
</dbReference>
<dbReference type="InterPro" id="IPR050158">
    <property type="entry name" value="Ubiquitin_ubiquitin-like"/>
</dbReference>
<dbReference type="FunFam" id="3.10.20.90:FF:000222">
    <property type="entry name" value="Polyubiquitin 5"/>
    <property type="match status" value="1"/>
</dbReference>
<feature type="region of interest" description="Disordered" evidence="2">
    <location>
        <begin position="86"/>
        <end position="108"/>
    </location>
</feature>
<reference evidence="4" key="1">
    <citation type="journal article" date="2020" name="bioRxiv">
        <title>Comparative genomics of Chlamydomonas.</title>
        <authorList>
            <person name="Craig R.J."/>
            <person name="Hasan A.R."/>
            <person name="Ness R.W."/>
            <person name="Keightley P.D."/>
        </authorList>
    </citation>
    <scope>NUCLEOTIDE SEQUENCE</scope>
    <source>
        <strain evidence="4">CCAP 11/173</strain>
    </source>
</reference>
<evidence type="ECO:0000256" key="2">
    <source>
        <dbReference type="SAM" id="MobiDB-lite"/>
    </source>
</evidence>
<feature type="region of interest" description="Disordered" evidence="2">
    <location>
        <begin position="120"/>
        <end position="146"/>
    </location>
</feature>
<comment type="caution">
    <text evidence="4">The sequence shown here is derived from an EMBL/GenBank/DDBJ whole genome shotgun (WGS) entry which is preliminary data.</text>
</comment>
<sequence>MAILSVRAVRADTWQHATLNLQPTESVDQEELLRRARAALKDGDDLVLLRSTGFLRSEDVVVWHDDLVQQLVRDHPAWLPTAYLHPSSPASSGSGSSSSSSSSGGTGAGLLCSPRCSLPRDVRDSLPAPPPASPAPSSPGSPTAGPLLSEAVLLQLQAEMAGEVPAACAYPTLLLGADGCQVEQYRMQLFVKTLTGKTAELREMLPVDTVERVKHMIHAQEGIPVDQQRLIFMGMQLEDGRTLADYNIQRESTLHLVLRLRGGMFHESSGRQGFDALERHEPPQPQPPGHQLRVRLCGGAAVGGDDEAAPSGVRTLLIKRREKPSVKELVRRARQGDELQQWRQQQQERQQRRLKQQQREEKRAEEKHKQERARAQAQETGAEAGTGSGQQDAPGAGREEAAAVRSSGRRQRGQGQPEAAAGAGTGEGDGKRRSKRLRKA</sequence>
<evidence type="ECO:0000313" key="5">
    <source>
        <dbReference type="Proteomes" id="UP000613740"/>
    </source>
</evidence>
<evidence type="ECO:0000259" key="3">
    <source>
        <dbReference type="PROSITE" id="PS50053"/>
    </source>
</evidence>
<feature type="compositionally biased region" description="Pro residues" evidence="2">
    <location>
        <begin position="127"/>
        <end position="139"/>
    </location>
</feature>
<evidence type="ECO:0000313" key="4">
    <source>
        <dbReference type="EMBL" id="KAG2439826.1"/>
    </source>
</evidence>
<dbReference type="InterPro" id="IPR019956">
    <property type="entry name" value="Ubiquitin_dom"/>
</dbReference>
<name>A0A835W8J8_9CHLO</name>
<keyword evidence="1" id="KW-1017">Isopeptide bond</keyword>
<dbReference type="PROSITE" id="PS00299">
    <property type="entry name" value="UBIQUITIN_1"/>
    <property type="match status" value="1"/>
</dbReference>
<gene>
    <name evidence="4" type="ORF">HYH02_010459</name>
</gene>
<feature type="compositionally biased region" description="Basic and acidic residues" evidence="2">
    <location>
        <begin position="357"/>
        <end position="374"/>
    </location>
</feature>
<dbReference type="SMART" id="SM00213">
    <property type="entry name" value="UBQ"/>
    <property type="match status" value="1"/>
</dbReference>
<keyword evidence="5" id="KW-1185">Reference proteome</keyword>
<proteinExistence type="predicted"/>
<feature type="compositionally biased region" description="Low complexity" evidence="2">
    <location>
        <begin position="413"/>
        <end position="422"/>
    </location>
</feature>